<evidence type="ECO:0000256" key="8">
    <source>
        <dbReference type="ARBA" id="ARBA00049551"/>
    </source>
</evidence>
<evidence type="ECO:0000256" key="9">
    <source>
        <dbReference type="RuleBase" id="RU003640"/>
    </source>
</evidence>
<keyword evidence="9" id="KW-0249">Electron transport</keyword>
<evidence type="ECO:0000256" key="1">
    <source>
        <dbReference type="ARBA" id="ARBA00004370"/>
    </source>
</evidence>
<evidence type="ECO:0000256" key="6">
    <source>
        <dbReference type="ARBA" id="ARBA00022989"/>
    </source>
</evidence>
<keyword evidence="9" id="KW-0520">NAD</keyword>
<dbReference type="EMBL" id="KX010420">
    <property type="protein sequence ID" value="AOW43945.1"/>
    <property type="molecule type" value="Genomic_DNA"/>
</dbReference>
<keyword evidence="6 9" id="KW-1133">Transmembrane helix</keyword>
<keyword evidence="9" id="KW-0830">Ubiquinone</keyword>
<evidence type="ECO:0000256" key="3">
    <source>
        <dbReference type="ARBA" id="ARBA00021007"/>
    </source>
</evidence>
<dbReference type="AlphaFoldDB" id="A0A4Y1JU30"/>
<dbReference type="GO" id="GO:0030964">
    <property type="term" value="C:NADH dehydrogenase complex"/>
    <property type="evidence" value="ECO:0007669"/>
    <property type="project" value="TreeGrafter"/>
</dbReference>
<protein>
    <recommendedName>
        <fullName evidence="3 9">NADH-ubiquinone oxidoreductase chain 3</fullName>
        <ecNumber evidence="9">7.1.1.2</ecNumber>
    </recommendedName>
</protein>
<accession>A0A4Y1JU30</accession>
<feature type="transmembrane region" description="Helical" evidence="9">
    <location>
        <begin position="87"/>
        <end position="106"/>
    </location>
</feature>
<sequence>MMNLTLIFLLILMLTTLIIMTIINMISAKSISDKEKLSPFECGFNPMSNKRLPFSIHFFLIAAIFLICDVEIIIMIPMIMTMKTSSVLWWMTTSVSFIMVLILGLYHEWSNGMLNWTN</sequence>
<evidence type="ECO:0000313" key="10">
    <source>
        <dbReference type="EMBL" id="AOW43945.1"/>
    </source>
</evidence>
<dbReference type="PANTHER" id="PTHR11058">
    <property type="entry name" value="NADH-UBIQUINONE OXIDOREDUCTASE CHAIN 3"/>
    <property type="match status" value="1"/>
</dbReference>
<comment type="catalytic activity">
    <reaction evidence="8 9">
        <text>a ubiquinone + NADH + 5 H(+)(in) = a ubiquinol + NAD(+) + 4 H(+)(out)</text>
        <dbReference type="Rhea" id="RHEA:29091"/>
        <dbReference type="Rhea" id="RHEA-COMP:9565"/>
        <dbReference type="Rhea" id="RHEA-COMP:9566"/>
        <dbReference type="ChEBI" id="CHEBI:15378"/>
        <dbReference type="ChEBI" id="CHEBI:16389"/>
        <dbReference type="ChEBI" id="CHEBI:17976"/>
        <dbReference type="ChEBI" id="CHEBI:57540"/>
        <dbReference type="ChEBI" id="CHEBI:57945"/>
        <dbReference type="EC" id="7.1.1.2"/>
    </reaction>
</comment>
<comment type="similarity">
    <text evidence="2 9">Belongs to the complex I subunit 3 family.</text>
</comment>
<dbReference type="RefSeq" id="YP_009651003.1">
    <property type="nucleotide sequence ID" value="NC_042723.1"/>
</dbReference>
<dbReference type="GO" id="GO:0031966">
    <property type="term" value="C:mitochondrial membrane"/>
    <property type="evidence" value="ECO:0007669"/>
    <property type="project" value="UniProtKB-SubCell"/>
</dbReference>
<keyword evidence="4 9" id="KW-0813">Transport</keyword>
<keyword evidence="5 9" id="KW-0812">Transmembrane</keyword>
<geneLocation type="mitochondrion" evidence="10"/>
<comment type="subcellular location">
    <subcellularLocation>
        <location evidence="1">Membrane</location>
    </subcellularLocation>
    <subcellularLocation>
        <location evidence="9">Mitochondrion membrane</location>
        <topology evidence="9">Multi-pass membrane protein</topology>
    </subcellularLocation>
</comment>
<evidence type="ECO:0000256" key="4">
    <source>
        <dbReference type="ARBA" id="ARBA00022448"/>
    </source>
</evidence>
<evidence type="ECO:0000256" key="5">
    <source>
        <dbReference type="ARBA" id="ARBA00022692"/>
    </source>
</evidence>
<evidence type="ECO:0000256" key="2">
    <source>
        <dbReference type="ARBA" id="ARBA00008472"/>
    </source>
</evidence>
<dbReference type="PANTHER" id="PTHR11058:SF9">
    <property type="entry name" value="NADH-UBIQUINONE OXIDOREDUCTASE CHAIN 3"/>
    <property type="match status" value="1"/>
</dbReference>
<keyword evidence="9" id="KW-0679">Respiratory chain</keyword>
<dbReference type="GO" id="GO:0008137">
    <property type="term" value="F:NADH dehydrogenase (ubiquinone) activity"/>
    <property type="evidence" value="ECO:0007669"/>
    <property type="project" value="UniProtKB-UniRule"/>
</dbReference>
<gene>
    <name evidence="10" type="primary">ND3</name>
</gene>
<keyword evidence="9" id="KW-1278">Translocase</keyword>
<reference evidence="10" key="1">
    <citation type="submission" date="2016-03" db="EMBL/GenBank/DDBJ databases">
        <title>Complete mitochondrial genome of Macropsis notata (Hemiptera: Cicadellidae).</title>
        <authorList>
            <person name="Wu Y.F."/>
            <person name="Wang J.J."/>
            <person name="Dai R.H."/>
        </authorList>
    </citation>
    <scope>NUCLEOTIDE SEQUENCE</scope>
</reference>
<dbReference type="GeneID" id="40487290"/>
<dbReference type="CTD" id="4537"/>
<feature type="transmembrane region" description="Helical" evidence="9">
    <location>
        <begin position="52"/>
        <end position="75"/>
    </location>
</feature>
<dbReference type="Gene3D" id="1.20.58.1610">
    <property type="entry name" value="NADH:ubiquinone/plastoquinone oxidoreductase, chain 3"/>
    <property type="match status" value="1"/>
</dbReference>
<dbReference type="Pfam" id="PF00507">
    <property type="entry name" value="Oxidored_q4"/>
    <property type="match status" value="1"/>
</dbReference>
<name>A0A4Y1JU30_9HEMI</name>
<organism evidence="10">
    <name type="scientific">Macropsis notata</name>
    <dbReference type="NCBI Taxonomy" id="1159701"/>
    <lineage>
        <taxon>Eukaryota</taxon>
        <taxon>Metazoa</taxon>
        <taxon>Ecdysozoa</taxon>
        <taxon>Arthropoda</taxon>
        <taxon>Hexapoda</taxon>
        <taxon>Insecta</taxon>
        <taxon>Pterygota</taxon>
        <taxon>Neoptera</taxon>
        <taxon>Paraneoptera</taxon>
        <taxon>Hemiptera</taxon>
        <taxon>Auchenorrhyncha</taxon>
        <taxon>Membracoidea</taxon>
        <taxon>Cicadellidae</taxon>
        <taxon>Eurymelinae</taxon>
        <taxon>Macropsini</taxon>
        <taxon>Macropsis</taxon>
    </lineage>
</organism>
<comment type="function">
    <text evidence="9">Core subunit of the mitochondrial membrane respiratory chain NADH dehydrogenase (Complex I) which catalyzes electron transfer from NADH through the respiratory chain, using ubiquinone as an electron acceptor. Essential for the catalytic activity of complex I.</text>
</comment>
<keyword evidence="7 9" id="KW-0472">Membrane</keyword>
<keyword evidence="9 10" id="KW-0496">Mitochondrion</keyword>
<proteinExistence type="inferred from homology"/>
<dbReference type="InterPro" id="IPR000440">
    <property type="entry name" value="NADH_UbQ/plastoQ_OxRdtase_su3"/>
</dbReference>
<dbReference type="InterPro" id="IPR038430">
    <property type="entry name" value="NDAH_ubi_oxred_su3_sf"/>
</dbReference>
<evidence type="ECO:0000256" key="7">
    <source>
        <dbReference type="ARBA" id="ARBA00023136"/>
    </source>
</evidence>
<dbReference type="EC" id="7.1.1.2" evidence="9"/>